<evidence type="ECO:0000256" key="2">
    <source>
        <dbReference type="SAM" id="SignalP"/>
    </source>
</evidence>
<dbReference type="Proteomes" id="UP000645555">
    <property type="component" value="Unassembled WGS sequence"/>
</dbReference>
<gene>
    <name evidence="3" type="ORF">GCM10010515_54190</name>
</gene>
<feature type="signal peptide" evidence="2">
    <location>
        <begin position="1"/>
        <end position="36"/>
    </location>
</feature>
<accession>A0A918U1F8</accession>
<keyword evidence="2" id="KW-0732">Signal</keyword>
<keyword evidence="4" id="KW-1185">Reference proteome</keyword>
<feature type="compositionally biased region" description="Low complexity" evidence="1">
    <location>
        <begin position="84"/>
        <end position="108"/>
    </location>
</feature>
<feature type="compositionally biased region" description="Basic residues" evidence="1">
    <location>
        <begin position="73"/>
        <end position="83"/>
    </location>
</feature>
<evidence type="ECO:0008006" key="5">
    <source>
        <dbReference type="Google" id="ProtNLM"/>
    </source>
</evidence>
<feature type="chain" id="PRO_5039167849" description="Secreted protein" evidence="2">
    <location>
        <begin position="37"/>
        <end position="121"/>
    </location>
</feature>
<sequence>MRSVRSLPRTPRRPVWPRFLVALAAVLCAVCAAASAGGHLTTGTAPPAAVSTESGLEHPHDLPDTAPRPSGRQGHRLLAHGHPGRPVVPRPARFRAPSRPAPAPSSYAPGPRTLRCMVLRC</sequence>
<name>A0A918U1F8_9ACTN</name>
<evidence type="ECO:0000313" key="4">
    <source>
        <dbReference type="Proteomes" id="UP000645555"/>
    </source>
</evidence>
<organism evidence="3 4">
    <name type="scientific">Streptomyces fructofermentans</name>
    <dbReference type="NCBI Taxonomy" id="152141"/>
    <lineage>
        <taxon>Bacteria</taxon>
        <taxon>Bacillati</taxon>
        <taxon>Actinomycetota</taxon>
        <taxon>Actinomycetes</taxon>
        <taxon>Kitasatosporales</taxon>
        <taxon>Streptomycetaceae</taxon>
        <taxon>Streptomyces</taxon>
    </lineage>
</organism>
<evidence type="ECO:0000256" key="1">
    <source>
        <dbReference type="SAM" id="MobiDB-lite"/>
    </source>
</evidence>
<proteinExistence type="predicted"/>
<dbReference type="AlphaFoldDB" id="A0A918U1F8"/>
<reference evidence="3" key="1">
    <citation type="journal article" date="2014" name="Int. J. Syst. Evol. Microbiol.">
        <title>Complete genome sequence of Corynebacterium casei LMG S-19264T (=DSM 44701T), isolated from a smear-ripened cheese.</title>
        <authorList>
            <consortium name="US DOE Joint Genome Institute (JGI-PGF)"/>
            <person name="Walter F."/>
            <person name="Albersmeier A."/>
            <person name="Kalinowski J."/>
            <person name="Ruckert C."/>
        </authorList>
    </citation>
    <scope>NUCLEOTIDE SEQUENCE</scope>
    <source>
        <strain evidence="3">JCM 4956</strain>
    </source>
</reference>
<feature type="region of interest" description="Disordered" evidence="1">
    <location>
        <begin position="38"/>
        <end position="108"/>
    </location>
</feature>
<protein>
    <recommendedName>
        <fullName evidence="5">Secreted protein</fullName>
    </recommendedName>
</protein>
<dbReference type="EMBL" id="BMWD01000021">
    <property type="protein sequence ID" value="GGX79558.1"/>
    <property type="molecule type" value="Genomic_DNA"/>
</dbReference>
<dbReference type="RefSeq" id="WP_190038184.1">
    <property type="nucleotide sequence ID" value="NZ_BMWD01000021.1"/>
</dbReference>
<evidence type="ECO:0000313" key="3">
    <source>
        <dbReference type="EMBL" id="GGX79558.1"/>
    </source>
</evidence>
<comment type="caution">
    <text evidence="3">The sequence shown here is derived from an EMBL/GenBank/DDBJ whole genome shotgun (WGS) entry which is preliminary data.</text>
</comment>
<reference evidence="3" key="2">
    <citation type="submission" date="2020-09" db="EMBL/GenBank/DDBJ databases">
        <authorList>
            <person name="Sun Q."/>
            <person name="Ohkuma M."/>
        </authorList>
    </citation>
    <scope>NUCLEOTIDE SEQUENCE</scope>
    <source>
        <strain evidence="3">JCM 4956</strain>
    </source>
</reference>